<dbReference type="AlphaFoldDB" id="R6ILZ7"/>
<dbReference type="InterPro" id="IPR013747">
    <property type="entry name" value="ACP_syn_III_C"/>
</dbReference>
<accession>R6ILZ7</accession>
<dbReference type="Gene3D" id="3.40.47.10">
    <property type="match status" value="1"/>
</dbReference>
<dbReference type="GO" id="GO:0044550">
    <property type="term" value="P:secondary metabolite biosynthetic process"/>
    <property type="evidence" value="ECO:0007669"/>
    <property type="project" value="TreeGrafter"/>
</dbReference>
<evidence type="ECO:0000313" key="5">
    <source>
        <dbReference type="EMBL" id="CDB46411.1"/>
    </source>
</evidence>
<name>R6ILZ7_9FIRM</name>
<proteinExistence type="predicted"/>
<dbReference type="Pfam" id="PF08545">
    <property type="entry name" value="ACP_syn_III"/>
    <property type="match status" value="1"/>
</dbReference>
<keyword evidence="2" id="KW-0012">Acyltransferase</keyword>
<feature type="domain" description="Beta-ketoacyl-[acyl-carrier-protein] synthase III C-terminal" evidence="3">
    <location>
        <begin position="259"/>
        <end position="337"/>
    </location>
</feature>
<dbReference type="PANTHER" id="PTHR34069:SF2">
    <property type="entry name" value="BETA-KETOACYL-[ACYL-CARRIER-PROTEIN] SYNTHASE III"/>
    <property type="match status" value="1"/>
</dbReference>
<dbReference type="InterPro" id="IPR016039">
    <property type="entry name" value="Thiolase-like"/>
</dbReference>
<evidence type="ECO:0000259" key="3">
    <source>
        <dbReference type="Pfam" id="PF08541"/>
    </source>
</evidence>
<organism evidence="5">
    <name type="scientific">Phascolarctobacterium faecium</name>
    <dbReference type="NCBI Taxonomy" id="33025"/>
    <lineage>
        <taxon>Bacteria</taxon>
        <taxon>Bacillati</taxon>
        <taxon>Bacillota</taxon>
        <taxon>Negativicutes</taxon>
        <taxon>Acidaminococcales</taxon>
        <taxon>Acidaminococcaceae</taxon>
        <taxon>Phascolarctobacterium</taxon>
    </lineage>
</organism>
<dbReference type="STRING" id="1262914.BN533_01467"/>
<dbReference type="GO" id="GO:0006633">
    <property type="term" value="P:fatty acid biosynthetic process"/>
    <property type="evidence" value="ECO:0007669"/>
    <property type="project" value="InterPro"/>
</dbReference>
<dbReference type="Pfam" id="PF08541">
    <property type="entry name" value="ACP_syn_III_C"/>
    <property type="match status" value="1"/>
</dbReference>
<evidence type="ECO:0000256" key="1">
    <source>
        <dbReference type="ARBA" id="ARBA00022679"/>
    </source>
</evidence>
<dbReference type="GO" id="GO:0004315">
    <property type="term" value="F:3-oxoacyl-[acyl-carrier-protein] synthase activity"/>
    <property type="evidence" value="ECO:0007669"/>
    <property type="project" value="InterPro"/>
</dbReference>
<dbReference type="PANTHER" id="PTHR34069">
    <property type="entry name" value="3-OXOACYL-[ACYL-CARRIER-PROTEIN] SYNTHASE 3"/>
    <property type="match status" value="1"/>
</dbReference>
<protein>
    <submittedName>
        <fullName evidence="5">3-oxoacyl-(Acyl-carrier-protein) synthase III</fullName>
    </submittedName>
</protein>
<evidence type="ECO:0000256" key="2">
    <source>
        <dbReference type="ARBA" id="ARBA00023315"/>
    </source>
</evidence>
<evidence type="ECO:0000259" key="4">
    <source>
        <dbReference type="Pfam" id="PF08545"/>
    </source>
</evidence>
<dbReference type="SUPFAM" id="SSF53901">
    <property type="entry name" value="Thiolase-like"/>
    <property type="match status" value="1"/>
</dbReference>
<dbReference type="RefSeq" id="WP_021718367.1">
    <property type="nucleotide sequence ID" value="NZ_AP025560.1"/>
</dbReference>
<dbReference type="EMBL" id="CBDS010000087">
    <property type="protein sequence ID" value="CDB46411.1"/>
    <property type="molecule type" value="Genomic_DNA"/>
</dbReference>
<sequence>MTYFNLQNAKIKAVAASVPDDVEYTTDYNDLFGEEHVRKFIISTGVQRRFTSHRLGVTASDLCCATAEKILTELNYDRNKVDALIFASSSRDYLEPVTATILQDRLGLSDDCMCYDIPLGCSAYVYGLHLAAMHINSGCRSVLLLSGSTGEQLPDGYVPSEIPMLFGNGGSATLLEYDENAEPTYGLLRSIGRDFKMLVSPFSGQRHAFWPMVQKFGYEKACAYRDLFHMEGMDVMRFSLKEVVTMINDFKERFVCDYDEYEILACHQANKLIISNLARKIKFPLSKIPLSIVDYGNTGCASIPLAICEHYSNKNTSQDSGKILTCGFGIGLSLGIVGITVEPQNCFPVFRVKERYDDGLSFEDYK</sequence>
<keyword evidence="1" id="KW-0808">Transferase</keyword>
<dbReference type="InterPro" id="IPR013751">
    <property type="entry name" value="ACP_syn_III_N"/>
</dbReference>
<dbReference type="HOGENOM" id="CLU_039592_1_0_9"/>
<dbReference type="eggNOG" id="COG0332">
    <property type="taxonomic scope" value="Bacteria"/>
</dbReference>
<gene>
    <name evidence="5" type="ORF">BN533_01467</name>
</gene>
<comment type="caution">
    <text evidence="5">The sequence shown here is derived from an EMBL/GenBank/DDBJ whole genome shotgun (WGS) entry which is preliminary data.</text>
</comment>
<reference evidence="5" key="1">
    <citation type="submission" date="2012-11" db="EMBL/GenBank/DDBJ databases">
        <title>Dependencies among metagenomic species, viruses, plasmids and units of genetic variation.</title>
        <authorList>
            <person name="Nielsen H.B."/>
            <person name="Almeida M."/>
            <person name="Juncker A.S."/>
            <person name="Rasmussen S."/>
            <person name="Li J."/>
            <person name="Sunagawa S."/>
            <person name="Plichta D."/>
            <person name="Gautier L."/>
            <person name="Le Chatelier E."/>
            <person name="Peletier E."/>
            <person name="Bonde I."/>
            <person name="Nielsen T."/>
            <person name="Manichanh C."/>
            <person name="Arumugam M."/>
            <person name="Batto J."/>
            <person name="Santos M.B.Q.D."/>
            <person name="Blom N."/>
            <person name="Borruel N."/>
            <person name="Burgdorf K.S."/>
            <person name="Boumezbeur F."/>
            <person name="Casellas F."/>
            <person name="Dore J."/>
            <person name="Guarner F."/>
            <person name="Hansen T."/>
            <person name="Hildebrand F."/>
            <person name="Kaas R.S."/>
            <person name="Kennedy S."/>
            <person name="Kristiansen K."/>
            <person name="Kultima J.R."/>
            <person name="Leonard P."/>
            <person name="Levenez F."/>
            <person name="Lund O."/>
            <person name="Moumen B."/>
            <person name="Le Paslier D."/>
            <person name="Pons N."/>
            <person name="Pedersen O."/>
            <person name="Prifti E."/>
            <person name="Qin J."/>
            <person name="Raes J."/>
            <person name="Tap J."/>
            <person name="Tims S."/>
            <person name="Ussery D.W."/>
            <person name="Yamada T."/>
            <person name="MetaHit consortium"/>
            <person name="Renault P."/>
            <person name="Sicheritz-Ponten T."/>
            <person name="Bork P."/>
            <person name="Wang J."/>
            <person name="Brunak S."/>
            <person name="Ehrlich S.D."/>
        </authorList>
    </citation>
    <scope>NUCLEOTIDE SEQUENCE [LARGE SCALE GENOMIC DNA]</scope>
</reference>
<feature type="domain" description="Beta-ketoacyl-[acyl-carrier-protein] synthase III N-terminal" evidence="4">
    <location>
        <begin position="115"/>
        <end position="180"/>
    </location>
</feature>